<proteinExistence type="predicted"/>
<comment type="caution">
    <text evidence="1">The sequence shown here is derived from an EMBL/GenBank/DDBJ whole genome shotgun (WGS) entry which is preliminary data.</text>
</comment>
<evidence type="ECO:0000313" key="1">
    <source>
        <dbReference type="EMBL" id="KAK3605122.1"/>
    </source>
</evidence>
<organism evidence="1 2">
    <name type="scientific">Potamilus streckersoni</name>
    <dbReference type="NCBI Taxonomy" id="2493646"/>
    <lineage>
        <taxon>Eukaryota</taxon>
        <taxon>Metazoa</taxon>
        <taxon>Spiralia</taxon>
        <taxon>Lophotrochozoa</taxon>
        <taxon>Mollusca</taxon>
        <taxon>Bivalvia</taxon>
        <taxon>Autobranchia</taxon>
        <taxon>Heteroconchia</taxon>
        <taxon>Palaeoheterodonta</taxon>
        <taxon>Unionida</taxon>
        <taxon>Unionoidea</taxon>
        <taxon>Unionidae</taxon>
        <taxon>Ambleminae</taxon>
        <taxon>Lampsilini</taxon>
        <taxon>Potamilus</taxon>
    </lineage>
</organism>
<dbReference type="Proteomes" id="UP001195483">
    <property type="component" value="Unassembled WGS sequence"/>
</dbReference>
<protein>
    <submittedName>
        <fullName evidence="1">Uncharacterized protein</fullName>
    </submittedName>
</protein>
<accession>A0AAE0T7B1</accession>
<evidence type="ECO:0000313" key="2">
    <source>
        <dbReference type="Proteomes" id="UP001195483"/>
    </source>
</evidence>
<reference evidence="1" key="3">
    <citation type="submission" date="2023-05" db="EMBL/GenBank/DDBJ databases">
        <authorList>
            <person name="Smith C.H."/>
        </authorList>
    </citation>
    <scope>NUCLEOTIDE SEQUENCE</scope>
    <source>
        <strain evidence="1">CHS0354</strain>
        <tissue evidence="1">Mantle</tissue>
    </source>
</reference>
<gene>
    <name evidence="1" type="ORF">CHS0354_000791</name>
</gene>
<name>A0AAE0T7B1_9BIVA</name>
<dbReference type="EMBL" id="JAEAOA010000085">
    <property type="protein sequence ID" value="KAK3605122.1"/>
    <property type="molecule type" value="Genomic_DNA"/>
</dbReference>
<dbReference type="Gene3D" id="3.90.226.10">
    <property type="entry name" value="2-enoyl-CoA Hydratase, Chain A, domain 1"/>
    <property type="match status" value="1"/>
</dbReference>
<keyword evidence="2" id="KW-1185">Reference proteome</keyword>
<sequence length="116" mass="12819">MHVQQAQAFDEPSIEEKLKLLKADQSNIAKVISATISKPVQDVSNLIHNRTTLEPEKAQEIGLVTEIKSSLVPAGIPLVGIYDQQIQQQMMQFPIRGLTIEPQNAFSSISDSYTSI</sequence>
<reference evidence="1" key="1">
    <citation type="journal article" date="2021" name="Genome Biol. Evol.">
        <title>A High-Quality Reference Genome for a Parasitic Bivalve with Doubly Uniparental Inheritance (Bivalvia: Unionida).</title>
        <authorList>
            <person name="Smith C.H."/>
        </authorList>
    </citation>
    <scope>NUCLEOTIDE SEQUENCE</scope>
    <source>
        <strain evidence="1">CHS0354</strain>
    </source>
</reference>
<reference evidence="1" key="2">
    <citation type="journal article" date="2021" name="Genome Biol. Evol.">
        <title>Developing a high-quality reference genome for a parasitic bivalve with doubly uniparental inheritance (Bivalvia: Unionida).</title>
        <authorList>
            <person name="Smith C.H."/>
        </authorList>
    </citation>
    <scope>NUCLEOTIDE SEQUENCE</scope>
    <source>
        <strain evidence="1">CHS0354</strain>
        <tissue evidence="1">Mantle</tissue>
    </source>
</reference>
<dbReference type="AlphaFoldDB" id="A0AAE0T7B1"/>